<dbReference type="Gene3D" id="1.25.40.10">
    <property type="entry name" value="Tetratricopeptide repeat domain"/>
    <property type="match status" value="2"/>
</dbReference>
<reference evidence="7 8" key="1">
    <citation type="submission" date="2018-06" db="EMBL/GenBank/DDBJ databases">
        <title>Complete Genomes of Monosporascus.</title>
        <authorList>
            <person name="Robinson A.J."/>
            <person name="Natvig D.O."/>
        </authorList>
    </citation>
    <scope>NUCLEOTIDE SEQUENCE [LARGE SCALE GENOMIC DNA]</scope>
    <source>
        <strain evidence="7 8">CBS 110550</strain>
    </source>
</reference>
<gene>
    <name evidence="7" type="ORF">DL764_004827</name>
</gene>
<name>A0A4Q4TB90_9PEZI</name>
<evidence type="ECO:0000313" key="7">
    <source>
        <dbReference type="EMBL" id="RYP03911.1"/>
    </source>
</evidence>
<sequence>MFTCRACFRRALSTLFEQAVPPKTYCPPTWRVKKYATAATAVKTKESPDDGDGSPTTVAKSKEWAARKQLQYMQDPYHIASYVTKVLSEDRFEEAALITRLASKDKNVTVSWNELIKYQLKHNRLRAALKLYNEMKKRAQLPNSRTYTIIFRGCADSSHPKTALAEAIKIYNQMQNLERLKPNTIHLNAVLKVCARVGDLDSLFAVLEGANTSPHALDSQTYTTILNALRMQIDKQQHSGVSESEARELVKKTISRAKSIWEEVISRWRSGQVVVDEALVCAMGRILLLGGYHDVDSIAALIEQTMNIPKDVPDPGAGNKESKAEDGKALAVNSVFAKSKAPGAYARPGKNTLSMILASLEKIGKTTHAIRYWGIMTKHYGVTPDAENWYQLVRAFRRGKNSMRAVNYLRNMPRDMMAPKHFRAAMGTCLRDRLNPAAVAHATAVLYLMKSRLNPADCQTMRMYLRVAYACKRHFEEEARAGKVEKARHGYGRQLQLALGRLIGPYRAVALKVGAEKVGAVGAGKEGAAEWMRRAPERAALVALARKMIATIDRLVTEGLVEPETAEHLKQSRNAMNAFVVIYFEKRKQLDPAFGKGRAEGEEEDEFEKQDEKEDREDGFYDYDGSFFDEGKDRRRRQDEIAGKIAARDDFWGLRNRL</sequence>
<dbReference type="Pfam" id="PF13041">
    <property type="entry name" value="PPR_2"/>
    <property type="match status" value="1"/>
</dbReference>
<evidence type="ECO:0000256" key="4">
    <source>
        <dbReference type="ARBA" id="ARBA00044511"/>
    </source>
</evidence>
<accession>A0A4Q4TB90</accession>
<comment type="similarity">
    <text evidence="1">Belongs to the CCM1 family.</text>
</comment>
<dbReference type="EMBL" id="QJNU01000237">
    <property type="protein sequence ID" value="RYP03911.1"/>
    <property type="molecule type" value="Genomic_DNA"/>
</dbReference>
<evidence type="ECO:0000256" key="6">
    <source>
        <dbReference type="SAM" id="MobiDB-lite"/>
    </source>
</evidence>
<dbReference type="PANTHER" id="PTHR47447:SF17">
    <property type="entry name" value="OS12G0638900 PROTEIN"/>
    <property type="match status" value="1"/>
</dbReference>
<dbReference type="InterPro" id="IPR002885">
    <property type="entry name" value="PPR_rpt"/>
</dbReference>
<evidence type="ECO:0000256" key="5">
    <source>
        <dbReference type="PROSITE-ProRule" id="PRU00708"/>
    </source>
</evidence>
<feature type="compositionally biased region" description="Basic and acidic residues" evidence="6">
    <location>
        <begin position="610"/>
        <end position="619"/>
    </location>
</feature>
<dbReference type="NCBIfam" id="TIGR00756">
    <property type="entry name" value="PPR"/>
    <property type="match status" value="1"/>
</dbReference>
<proteinExistence type="inferred from homology"/>
<dbReference type="AlphaFoldDB" id="A0A4Q4TB90"/>
<dbReference type="InterPro" id="IPR011990">
    <property type="entry name" value="TPR-like_helical_dom_sf"/>
</dbReference>
<evidence type="ECO:0000313" key="8">
    <source>
        <dbReference type="Proteomes" id="UP000293360"/>
    </source>
</evidence>
<comment type="caution">
    <text evidence="7">The sequence shown here is derived from an EMBL/GenBank/DDBJ whole genome shotgun (WGS) entry which is preliminary data.</text>
</comment>
<evidence type="ECO:0008006" key="9">
    <source>
        <dbReference type="Google" id="ProtNLM"/>
    </source>
</evidence>
<comment type="function">
    <text evidence="3">Regulates mitochondrial small subunit maturation by controlling 15S rRNA 5'-end processing. Localizes to the 5' precursor of the 15S rRNA in a position that is subsequently occupied by mS47 in the mature yeast mtSSU. Uses structure and sequence-specific RNA recognition, binding to a single-stranded region of the precursor and specifically recognizing bases -6 to -1. The exchange of Ccm1 for mS47 is coupled to the irreversible removal of precursor rRNA that is accompanied by conformational changes of the mitoribosomal proteins uS5m and mS26. These conformational changes signal completion of 5'-end rRNA processing through protection of the mature 5'-end of the 15S rRNA and stabilization of mS47. The removal of the 5' precursor together with the dissociation of Ccm1 may be catalyzed by the 5'-3' exoribonuclease Pet127. Involved in the specific removal of group I introns in mitochondrial encoded transcripts.</text>
</comment>
<dbReference type="Proteomes" id="UP000293360">
    <property type="component" value="Unassembled WGS sequence"/>
</dbReference>
<comment type="subunit">
    <text evidence="4">Binds to mitochondrial small subunit 15S rRNA.</text>
</comment>
<dbReference type="PANTHER" id="PTHR47447">
    <property type="entry name" value="OS03G0856100 PROTEIN"/>
    <property type="match status" value="1"/>
</dbReference>
<evidence type="ECO:0000256" key="1">
    <source>
        <dbReference type="ARBA" id="ARBA00006192"/>
    </source>
</evidence>
<keyword evidence="2" id="KW-0677">Repeat</keyword>
<feature type="region of interest" description="Disordered" evidence="6">
    <location>
        <begin position="594"/>
        <end position="636"/>
    </location>
</feature>
<organism evidence="7 8">
    <name type="scientific">Monosporascus ibericus</name>
    <dbReference type="NCBI Taxonomy" id="155417"/>
    <lineage>
        <taxon>Eukaryota</taxon>
        <taxon>Fungi</taxon>
        <taxon>Dikarya</taxon>
        <taxon>Ascomycota</taxon>
        <taxon>Pezizomycotina</taxon>
        <taxon>Sordariomycetes</taxon>
        <taxon>Xylariomycetidae</taxon>
        <taxon>Xylariales</taxon>
        <taxon>Xylariales incertae sedis</taxon>
        <taxon>Monosporascus</taxon>
    </lineage>
</organism>
<dbReference type="PROSITE" id="PS51375">
    <property type="entry name" value="PPR"/>
    <property type="match status" value="1"/>
</dbReference>
<evidence type="ECO:0000256" key="3">
    <source>
        <dbReference type="ARBA" id="ARBA00044493"/>
    </source>
</evidence>
<dbReference type="OrthoDB" id="185373at2759"/>
<evidence type="ECO:0000256" key="2">
    <source>
        <dbReference type="ARBA" id="ARBA00022737"/>
    </source>
</evidence>
<protein>
    <recommendedName>
        <fullName evidence="9">Pentacotripeptide-repeat region of PRORP domain-containing protein</fullName>
    </recommendedName>
</protein>
<feature type="repeat" description="PPR" evidence="5">
    <location>
        <begin position="108"/>
        <end position="142"/>
    </location>
</feature>
<keyword evidence="8" id="KW-1185">Reference proteome</keyword>